<keyword evidence="8 17" id="KW-0521">NADP</keyword>
<comment type="function">
    <text evidence="18">Catalyzes the epimerization of the S- and R-forms of NAD(P)HX, a damaged form of NAD(P)H that is a result of enzymatic or heat-dependent hydration. This is a prerequisite for the S-specific NAD(P)H-hydrate dehydratase to allow the repair of both epimers of NAD(P)HX.</text>
</comment>
<dbReference type="EC" id="4.2.1.136" evidence="19"/>
<keyword evidence="10 17" id="KW-0520">NAD</keyword>
<dbReference type="Pfam" id="PF01256">
    <property type="entry name" value="Carb_kinase"/>
    <property type="match status" value="1"/>
</dbReference>
<dbReference type="InterPro" id="IPR004443">
    <property type="entry name" value="YjeF_N_dom"/>
</dbReference>
<feature type="domain" description="YjeF N-terminal" evidence="21">
    <location>
        <begin position="9"/>
        <end position="218"/>
    </location>
</feature>
<dbReference type="EC" id="5.1.99.6" evidence="19"/>
<dbReference type="InterPro" id="IPR036652">
    <property type="entry name" value="YjeF_N_dom_sf"/>
</dbReference>
<dbReference type="EMBL" id="NDHY01000008">
    <property type="protein sequence ID" value="RII00040.1"/>
    <property type="molecule type" value="Genomic_DNA"/>
</dbReference>
<evidence type="ECO:0000259" key="21">
    <source>
        <dbReference type="PROSITE" id="PS51385"/>
    </source>
</evidence>
<comment type="catalytic activity">
    <reaction evidence="2 18 19">
        <text>(6R)-NADPHX = (6S)-NADPHX</text>
        <dbReference type="Rhea" id="RHEA:32227"/>
        <dbReference type="ChEBI" id="CHEBI:64076"/>
        <dbReference type="ChEBI" id="CHEBI:64077"/>
        <dbReference type="EC" id="5.1.99.6"/>
    </reaction>
</comment>
<dbReference type="NCBIfam" id="TIGR00197">
    <property type="entry name" value="yjeF_nterm"/>
    <property type="match status" value="1"/>
</dbReference>
<dbReference type="GO" id="GO:0110051">
    <property type="term" value="P:metabolite repair"/>
    <property type="evidence" value="ECO:0007669"/>
    <property type="project" value="TreeGrafter"/>
</dbReference>
<feature type="binding site" evidence="18">
    <location>
        <begin position="132"/>
        <end position="138"/>
    </location>
    <ligand>
        <name>(6S)-NADPHX</name>
        <dbReference type="ChEBI" id="CHEBI:64076"/>
    </ligand>
</feature>
<evidence type="ECO:0000256" key="6">
    <source>
        <dbReference type="ARBA" id="ARBA00022741"/>
    </source>
</evidence>
<evidence type="ECO:0000256" key="1">
    <source>
        <dbReference type="ARBA" id="ARBA00000013"/>
    </source>
</evidence>
<dbReference type="InterPro" id="IPR030677">
    <property type="entry name" value="Nnr"/>
</dbReference>
<comment type="similarity">
    <text evidence="4 19">In the C-terminal section; belongs to the NnrD/CARKD family.</text>
</comment>
<keyword evidence="5 18" id="KW-0479">Metal-binding</keyword>
<keyword evidence="12 17" id="KW-0456">Lyase</keyword>
<comment type="cofactor">
    <cofactor evidence="17">
        <name>Mg(2+)</name>
        <dbReference type="ChEBI" id="CHEBI:18420"/>
    </cofactor>
</comment>
<dbReference type="Pfam" id="PF03853">
    <property type="entry name" value="YjeF_N"/>
    <property type="match status" value="1"/>
</dbReference>
<keyword evidence="7 17" id="KW-0067">ATP-binding</keyword>
<feature type="binding site" evidence="17">
    <location>
        <position position="334"/>
    </location>
    <ligand>
        <name>(6S)-NADPHX</name>
        <dbReference type="ChEBI" id="CHEBI:64076"/>
    </ligand>
</feature>
<dbReference type="InterPro" id="IPR000631">
    <property type="entry name" value="CARKD"/>
</dbReference>
<evidence type="ECO:0000313" key="22">
    <source>
        <dbReference type="EMBL" id="RII00040.1"/>
    </source>
</evidence>
<proteinExistence type="inferred from homology"/>
<dbReference type="PIRSF" id="PIRSF017184">
    <property type="entry name" value="Nnr"/>
    <property type="match status" value="1"/>
</dbReference>
<comment type="similarity">
    <text evidence="18">Belongs to the NnrE/AIBP family.</text>
</comment>
<comment type="function">
    <text evidence="14 19">Bifunctional enzyme that catalyzes the epimerization of the S- and R-forms of NAD(P)HX and the dehydration of the S-form of NAD(P)HX at the expense of ADP, which is converted to AMP. This allows the repair of both epimers of NAD(P)HX, a damaged form of NAD(P)H that is a result of enzymatic or heat-dependent hydration.</text>
</comment>
<evidence type="ECO:0000256" key="10">
    <source>
        <dbReference type="ARBA" id="ARBA00023027"/>
    </source>
</evidence>
<feature type="binding site" evidence="17">
    <location>
        <position position="451"/>
    </location>
    <ligand>
        <name>AMP</name>
        <dbReference type="ChEBI" id="CHEBI:456215"/>
    </ligand>
</feature>
<comment type="caution">
    <text evidence="22">The sequence shown here is derived from an EMBL/GenBank/DDBJ whole genome shotgun (WGS) entry which is preliminary data.</text>
</comment>
<evidence type="ECO:0000313" key="23">
    <source>
        <dbReference type="Proteomes" id="UP000266287"/>
    </source>
</evidence>
<gene>
    <name evidence="17" type="primary">nnrD</name>
    <name evidence="18" type="synonym">nnrE</name>
    <name evidence="22" type="ORF">B9J77_03780</name>
</gene>
<dbReference type="GO" id="GO:0046496">
    <property type="term" value="P:nicotinamide nucleotide metabolic process"/>
    <property type="evidence" value="ECO:0007669"/>
    <property type="project" value="UniProtKB-UniRule"/>
</dbReference>
<evidence type="ECO:0000256" key="15">
    <source>
        <dbReference type="ARBA" id="ARBA00048238"/>
    </source>
</evidence>
<evidence type="ECO:0000256" key="17">
    <source>
        <dbReference type="HAMAP-Rule" id="MF_01965"/>
    </source>
</evidence>
<evidence type="ECO:0000256" key="14">
    <source>
        <dbReference type="ARBA" id="ARBA00025153"/>
    </source>
</evidence>
<evidence type="ECO:0000256" key="16">
    <source>
        <dbReference type="ARBA" id="ARBA00049209"/>
    </source>
</evidence>
<dbReference type="SUPFAM" id="SSF64153">
    <property type="entry name" value="YjeF N-terminal domain-like"/>
    <property type="match status" value="1"/>
</dbReference>
<comment type="caution">
    <text evidence="18">Lacks conserved residue(s) required for the propagation of feature annotation.</text>
</comment>
<dbReference type="AlphaFoldDB" id="A0A399FXA8"/>
<comment type="catalytic activity">
    <reaction evidence="16 17 19">
        <text>(6S)-NADPHX + ADP = AMP + phosphate + NADPH + H(+)</text>
        <dbReference type="Rhea" id="RHEA:32235"/>
        <dbReference type="ChEBI" id="CHEBI:15378"/>
        <dbReference type="ChEBI" id="CHEBI:43474"/>
        <dbReference type="ChEBI" id="CHEBI:57783"/>
        <dbReference type="ChEBI" id="CHEBI:64076"/>
        <dbReference type="ChEBI" id="CHEBI:456215"/>
        <dbReference type="ChEBI" id="CHEBI:456216"/>
        <dbReference type="EC" id="4.2.1.136"/>
    </reaction>
</comment>
<comment type="subunit">
    <text evidence="17">Homotetramer.</text>
</comment>
<evidence type="ECO:0000256" key="5">
    <source>
        <dbReference type="ARBA" id="ARBA00022723"/>
    </source>
</evidence>
<feature type="binding site" evidence="18">
    <location>
        <position position="164"/>
    </location>
    <ligand>
        <name>K(+)</name>
        <dbReference type="ChEBI" id="CHEBI:29103"/>
    </ligand>
</feature>
<evidence type="ECO:0000256" key="13">
    <source>
        <dbReference type="ARBA" id="ARBA00023268"/>
    </source>
</evidence>
<dbReference type="Gene3D" id="3.40.1190.20">
    <property type="match status" value="1"/>
</dbReference>
<keyword evidence="6 17" id="KW-0547">Nucleotide-binding</keyword>
<dbReference type="GO" id="GO:0046872">
    <property type="term" value="F:metal ion binding"/>
    <property type="evidence" value="ECO:0007669"/>
    <property type="project" value="UniProtKB-UniRule"/>
</dbReference>
<comment type="catalytic activity">
    <reaction evidence="1 18 19">
        <text>(6R)-NADHX = (6S)-NADHX</text>
        <dbReference type="Rhea" id="RHEA:32215"/>
        <dbReference type="ChEBI" id="CHEBI:64074"/>
        <dbReference type="ChEBI" id="CHEBI:64075"/>
        <dbReference type="EC" id="5.1.99.6"/>
    </reaction>
</comment>
<feature type="binding site" evidence="18">
    <location>
        <position position="161"/>
    </location>
    <ligand>
        <name>(6S)-NADPHX</name>
        <dbReference type="ChEBI" id="CHEBI:64076"/>
    </ligand>
</feature>
<evidence type="ECO:0000256" key="8">
    <source>
        <dbReference type="ARBA" id="ARBA00022857"/>
    </source>
</evidence>
<accession>A0A399FXA8</accession>
<dbReference type="GO" id="GO:0052856">
    <property type="term" value="F:NAD(P)HX epimerase activity"/>
    <property type="evidence" value="ECO:0007669"/>
    <property type="project" value="UniProtKB-UniRule"/>
</dbReference>
<dbReference type="PROSITE" id="PS51385">
    <property type="entry name" value="YJEF_N"/>
    <property type="match status" value="1"/>
</dbReference>
<dbReference type="PROSITE" id="PS51383">
    <property type="entry name" value="YJEF_C_3"/>
    <property type="match status" value="1"/>
</dbReference>
<evidence type="ECO:0000256" key="19">
    <source>
        <dbReference type="PIRNR" id="PIRNR017184"/>
    </source>
</evidence>
<dbReference type="Proteomes" id="UP000266287">
    <property type="component" value="Unassembled WGS sequence"/>
</dbReference>
<feature type="binding site" evidence="17">
    <location>
        <position position="385"/>
    </location>
    <ligand>
        <name>(6S)-NADPHX</name>
        <dbReference type="ChEBI" id="CHEBI:64076"/>
    </ligand>
</feature>
<feature type="binding site" evidence="17">
    <location>
        <begin position="422"/>
        <end position="426"/>
    </location>
    <ligand>
        <name>AMP</name>
        <dbReference type="ChEBI" id="CHEBI:456215"/>
    </ligand>
</feature>
<feature type="binding site" evidence="17">
    <location>
        <position position="452"/>
    </location>
    <ligand>
        <name>(6S)-NADPHX</name>
        <dbReference type="ChEBI" id="CHEBI:64076"/>
    </ligand>
</feature>
<dbReference type="NCBIfam" id="TIGR00196">
    <property type="entry name" value="yjeF_cterm"/>
    <property type="match status" value="1"/>
</dbReference>
<dbReference type="HAMAP" id="MF_01966">
    <property type="entry name" value="NADHX_epimerase"/>
    <property type="match status" value="1"/>
</dbReference>
<name>A0A399FXA8_UNCN2</name>
<dbReference type="SUPFAM" id="SSF53613">
    <property type="entry name" value="Ribokinase-like"/>
    <property type="match status" value="1"/>
</dbReference>
<keyword evidence="9 18" id="KW-0630">Potassium</keyword>
<comment type="cofactor">
    <cofactor evidence="18 19">
        <name>K(+)</name>
        <dbReference type="ChEBI" id="CHEBI:29103"/>
    </cofactor>
    <text evidence="18 19">Binds 1 potassium ion per subunit.</text>
</comment>
<evidence type="ECO:0000256" key="4">
    <source>
        <dbReference type="ARBA" id="ARBA00009524"/>
    </source>
</evidence>
<keyword evidence="11 18" id="KW-0413">Isomerase</keyword>
<evidence type="ECO:0000256" key="18">
    <source>
        <dbReference type="HAMAP-Rule" id="MF_01966"/>
    </source>
</evidence>
<reference evidence="22 23" key="1">
    <citation type="submission" date="2018-08" db="EMBL/GenBank/DDBJ databases">
        <title>Draft genome of candidate division NPL-UPA2 bacterium Unc8 that adapted to ultra-basic serpentinizing groundwater.</title>
        <authorList>
            <person name="Ishii S."/>
            <person name="Suzuki S."/>
            <person name="Nealson K.H."/>
        </authorList>
    </citation>
    <scope>NUCLEOTIDE SEQUENCE [LARGE SCALE GENOMIC DNA]</scope>
    <source>
        <strain evidence="22">Unc8</strain>
    </source>
</reference>
<sequence>MKLVNAVEMRKIDRRAMDDFKVSTLSLMENAGKSVAVAASRMLNDCGGKMVVVLAGGGNNGGDGFVAARYLIKEGFRVLTFLLGEKSDVRGAARENLDRLQEPPREIRSEDDFKEFRDEILKVDLLIDALLGTGVKGNIKGLTSAAITLLNEAQKPIISVDVPSGLDADTGKPLGVCVQARQTVTFGLPKLGLFLYPGREFAGEITIVDIGIPAELLTDKGLNINLLTNSEISLLFPRRRGDSHKGDYGHVFILAGSTGLSGAAVLGSIAAIRTGAGLVTLGIPESLNPIMEVKLTEVMTLPLPETTEGSLSPGALRRILQMMEKVDAVALGPGLSTNSETGELLRELLVAIEKPVVLDADGLNLLNGDLSLLKNARCPLIITPHPGEAGRLIGKGSEEVQSDRIGTAREIASQSGAVVVLKGAATVLANSQGDVWINSTGNPGMASGGVGDILTGMIASFIGQGLLGIDAARAAVYIHGKAGDIAAEKVGLPSLIATDIIDNLPIAMQQLAMD</sequence>
<evidence type="ECO:0000256" key="9">
    <source>
        <dbReference type="ARBA" id="ARBA00022958"/>
    </source>
</evidence>
<comment type="similarity">
    <text evidence="3 19">In the N-terminal section; belongs to the NnrE/AIBP family.</text>
</comment>
<protein>
    <recommendedName>
        <fullName evidence="19">Bifunctional NAD(P)H-hydrate repair enzyme</fullName>
    </recommendedName>
    <alternativeName>
        <fullName evidence="19">Nicotinamide nucleotide repair protein</fullName>
    </alternativeName>
    <domain>
        <recommendedName>
            <fullName evidence="19">ADP-dependent (S)-NAD(P)H-hydrate dehydratase</fullName>
            <ecNumber evidence="19">4.2.1.136</ecNumber>
        </recommendedName>
        <alternativeName>
            <fullName evidence="19">ADP-dependent NAD(P)HX dehydratase</fullName>
        </alternativeName>
    </domain>
    <domain>
        <recommendedName>
            <fullName evidence="19">NAD(P)H-hydrate epimerase</fullName>
            <ecNumber evidence="19">5.1.99.6</ecNumber>
        </recommendedName>
    </domain>
</protein>
<evidence type="ECO:0000256" key="2">
    <source>
        <dbReference type="ARBA" id="ARBA00000909"/>
    </source>
</evidence>
<feature type="domain" description="YjeF C-terminal" evidence="20">
    <location>
        <begin position="228"/>
        <end position="511"/>
    </location>
</feature>
<dbReference type="GO" id="GO:0005524">
    <property type="term" value="F:ATP binding"/>
    <property type="evidence" value="ECO:0007669"/>
    <property type="project" value="UniProtKB-UniRule"/>
</dbReference>
<keyword evidence="13" id="KW-0511">Multifunctional enzyme</keyword>
<evidence type="ECO:0000256" key="3">
    <source>
        <dbReference type="ARBA" id="ARBA00006001"/>
    </source>
</evidence>
<dbReference type="HAMAP" id="MF_01965">
    <property type="entry name" value="NADHX_dehydratase"/>
    <property type="match status" value="1"/>
</dbReference>
<dbReference type="CDD" id="cd01171">
    <property type="entry name" value="YXKO-related"/>
    <property type="match status" value="1"/>
</dbReference>
<feature type="binding site" evidence="18">
    <location>
        <position position="128"/>
    </location>
    <ligand>
        <name>K(+)</name>
        <dbReference type="ChEBI" id="CHEBI:29103"/>
    </ligand>
</feature>
<dbReference type="InterPro" id="IPR029056">
    <property type="entry name" value="Ribokinase-like"/>
</dbReference>
<comment type="function">
    <text evidence="17">Catalyzes the dehydration of the S-form of NAD(P)HX at the expense of ADP, which is converted to AMP. Together with NAD(P)HX epimerase, which catalyzes the epimerization of the S- and R-forms, the enzyme allows the repair of both epimers of NAD(P)HX, a damaged form of NAD(P)H that is a result of enzymatic or heat-dependent hydration.</text>
</comment>
<evidence type="ECO:0000256" key="7">
    <source>
        <dbReference type="ARBA" id="ARBA00022840"/>
    </source>
</evidence>
<dbReference type="PANTHER" id="PTHR12592:SF0">
    <property type="entry name" value="ATP-DEPENDENT (S)-NAD(P)H-HYDRATE DEHYDRATASE"/>
    <property type="match status" value="1"/>
</dbReference>
<feature type="binding site" evidence="18">
    <location>
        <begin position="59"/>
        <end position="63"/>
    </location>
    <ligand>
        <name>(6S)-NADPHX</name>
        <dbReference type="ChEBI" id="CHEBI:64076"/>
    </ligand>
</feature>
<evidence type="ECO:0000256" key="11">
    <source>
        <dbReference type="ARBA" id="ARBA00023235"/>
    </source>
</evidence>
<evidence type="ECO:0000259" key="20">
    <source>
        <dbReference type="PROSITE" id="PS51383"/>
    </source>
</evidence>
<comment type="similarity">
    <text evidence="17">Belongs to the NnrD/CARKD family.</text>
</comment>
<evidence type="ECO:0000256" key="12">
    <source>
        <dbReference type="ARBA" id="ARBA00023239"/>
    </source>
</evidence>
<dbReference type="Gene3D" id="3.40.50.10260">
    <property type="entry name" value="YjeF N-terminal domain"/>
    <property type="match status" value="1"/>
</dbReference>
<feature type="binding site" evidence="18">
    <location>
        <position position="60"/>
    </location>
    <ligand>
        <name>K(+)</name>
        <dbReference type="ChEBI" id="CHEBI:29103"/>
    </ligand>
</feature>
<organism evidence="22 23">
    <name type="scientific">candidate division NPL-UPA2 bacterium Unc8</name>
    <dbReference type="NCBI Taxonomy" id="1980939"/>
    <lineage>
        <taxon>Bacteria</taxon>
    </lineage>
</organism>
<comment type="catalytic activity">
    <reaction evidence="15 17 19">
        <text>(6S)-NADHX + ADP = AMP + phosphate + NADH + H(+)</text>
        <dbReference type="Rhea" id="RHEA:32223"/>
        <dbReference type="ChEBI" id="CHEBI:15378"/>
        <dbReference type="ChEBI" id="CHEBI:43474"/>
        <dbReference type="ChEBI" id="CHEBI:57945"/>
        <dbReference type="ChEBI" id="CHEBI:64074"/>
        <dbReference type="ChEBI" id="CHEBI:456215"/>
        <dbReference type="ChEBI" id="CHEBI:456216"/>
        <dbReference type="EC" id="4.2.1.136"/>
    </reaction>
</comment>
<dbReference type="GO" id="GO:0052855">
    <property type="term" value="F:ADP-dependent NAD(P)H-hydrate dehydratase activity"/>
    <property type="evidence" value="ECO:0007669"/>
    <property type="project" value="UniProtKB-UniRule"/>
</dbReference>
<dbReference type="PANTHER" id="PTHR12592">
    <property type="entry name" value="ATP-DEPENDENT (S)-NAD(P)H-HYDRATE DEHYDRATASE FAMILY MEMBER"/>
    <property type="match status" value="1"/>
</dbReference>
<feature type="binding site" evidence="17">
    <location>
        <position position="263"/>
    </location>
    <ligand>
        <name>(6S)-NADPHX</name>
        <dbReference type="ChEBI" id="CHEBI:64076"/>
    </ligand>
</feature>